<comment type="caution">
    <text evidence="1">The sequence shown here is derived from an EMBL/GenBank/DDBJ whole genome shotgun (WGS) entry which is preliminary data.</text>
</comment>
<evidence type="ECO:0000313" key="2">
    <source>
        <dbReference type="Proteomes" id="UP000631114"/>
    </source>
</evidence>
<name>A0A835M888_9MAGN</name>
<protein>
    <submittedName>
        <fullName evidence="1">Uncharacterized protein</fullName>
    </submittedName>
</protein>
<dbReference type="Proteomes" id="UP000631114">
    <property type="component" value="Unassembled WGS sequence"/>
</dbReference>
<dbReference type="InterPro" id="IPR035513">
    <property type="entry name" value="Invertase/methylesterase_inhib"/>
</dbReference>
<dbReference type="EMBL" id="JADFTS010000003">
    <property type="protein sequence ID" value="KAF9614306.1"/>
    <property type="molecule type" value="Genomic_DNA"/>
</dbReference>
<dbReference type="OrthoDB" id="1094948at2759"/>
<accession>A0A835M888</accession>
<dbReference type="SUPFAM" id="SSF101148">
    <property type="entry name" value="Plant invertase/pectin methylesterase inhibitor"/>
    <property type="match status" value="1"/>
</dbReference>
<gene>
    <name evidence="1" type="ORF">IFM89_017286</name>
</gene>
<dbReference type="AlphaFoldDB" id="A0A835M888"/>
<proteinExistence type="predicted"/>
<sequence>MIPDLETGKDKIDVVVVDEEAVGSIKRSRRGAKILYGDGAFELYLSQQKSKEFEGSRNALVKNAYCSEVAYLTRKRWHVKVACGEGPSLLIRSLASPRLCPIFICGANTSEENLLGHYHYLVWQRSVMSRLFRLIDVIHCIGGSVTKKRLVQYCRKNYTSAYDDFYNAWKFSGTKCFVDVVKLVTNGTNKAIDCLDEFRRPPLIQTCPVAPMIYQLFTFEGIIFSITQDLIGAGSRQRQNLGPLTEENKIHIVAPNCDVLSGNSDEIDAWEVVMLPICYDILCFPIIECSITLLMYSIELGLQFSSVLEHAEKERGESPLAGSFGLENNAKTPTLKLLNRGAAMQGLKLGHFQSESEFKEAEAGPTRALLYIITEVFKTWKLNNSSNTSLTPKALSVETTVEQPLPTTSSPLTITRNLLPQLEAVANSKGKKEQAASPMIDDSDYDPSEISPTNISNSTAGADSVSFIGPNNAAKLVNPRSATWKQVDPNPNPLQSILNSESPTPFANPVATLSSLLPEPKKLSTTFVFSSPSLERPKLPTLRHKHPLKNLEAVGAIGEEIVLSENGNGGVGNTESEHNNAHIHFSDADIGGKCSLLEVTMVKLI</sequence>
<keyword evidence="2" id="KW-1185">Reference proteome</keyword>
<reference evidence="1 2" key="1">
    <citation type="submission" date="2020-10" db="EMBL/GenBank/DDBJ databases">
        <title>The Coptis chinensis genome and diversification of protoberbering-type alkaloids.</title>
        <authorList>
            <person name="Wang B."/>
            <person name="Shu S."/>
            <person name="Song C."/>
            <person name="Liu Y."/>
        </authorList>
    </citation>
    <scope>NUCLEOTIDE SEQUENCE [LARGE SCALE GENOMIC DNA]</scope>
    <source>
        <strain evidence="1">HL-2020</strain>
        <tissue evidence="1">Leaf</tissue>
    </source>
</reference>
<evidence type="ECO:0000313" key="1">
    <source>
        <dbReference type="EMBL" id="KAF9614306.1"/>
    </source>
</evidence>
<organism evidence="1 2">
    <name type="scientific">Coptis chinensis</name>
    <dbReference type="NCBI Taxonomy" id="261450"/>
    <lineage>
        <taxon>Eukaryota</taxon>
        <taxon>Viridiplantae</taxon>
        <taxon>Streptophyta</taxon>
        <taxon>Embryophyta</taxon>
        <taxon>Tracheophyta</taxon>
        <taxon>Spermatophyta</taxon>
        <taxon>Magnoliopsida</taxon>
        <taxon>Ranunculales</taxon>
        <taxon>Ranunculaceae</taxon>
        <taxon>Coptidoideae</taxon>
        <taxon>Coptis</taxon>
    </lineage>
</organism>